<keyword evidence="1" id="KW-0238">DNA-binding</keyword>
<dbReference type="AlphaFoldDB" id="A0A8J8MGU4"/>
<dbReference type="Proteomes" id="UP000683246">
    <property type="component" value="Chromosome"/>
</dbReference>
<dbReference type="InterPro" id="IPR010982">
    <property type="entry name" value="Lambda_DNA-bd_dom_sf"/>
</dbReference>
<dbReference type="GO" id="GO:0003677">
    <property type="term" value="F:DNA binding"/>
    <property type="evidence" value="ECO:0007669"/>
    <property type="project" value="UniProtKB-KW"/>
</dbReference>
<dbReference type="KEGG" id="vpy:HZI73_03440"/>
<evidence type="ECO:0000256" key="1">
    <source>
        <dbReference type="ARBA" id="ARBA00023125"/>
    </source>
</evidence>
<evidence type="ECO:0000259" key="2">
    <source>
        <dbReference type="PROSITE" id="PS50943"/>
    </source>
</evidence>
<reference evidence="3" key="1">
    <citation type="submission" date="2020-07" db="EMBL/GenBank/DDBJ databases">
        <title>Vallitalea pronyensis genome.</title>
        <authorList>
            <person name="Postec A."/>
        </authorList>
    </citation>
    <scope>NUCLEOTIDE SEQUENCE</scope>
    <source>
        <strain evidence="3">FatNI3</strain>
    </source>
</reference>
<evidence type="ECO:0000313" key="4">
    <source>
        <dbReference type="Proteomes" id="UP000683246"/>
    </source>
</evidence>
<dbReference type="SMART" id="SM00530">
    <property type="entry name" value="HTH_XRE"/>
    <property type="match status" value="1"/>
</dbReference>
<dbReference type="SUPFAM" id="SSF47413">
    <property type="entry name" value="lambda repressor-like DNA-binding domains"/>
    <property type="match status" value="1"/>
</dbReference>
<proteinExistence type="predicted"/>
<dbReference type="EMBL" id="CP058649">
    <property type="protein sequence ID" value="QUI21395.1"/>
    <property type="molecule type" value="Genomic_DNA"/>
</dbReference>
<feature type="domain" description="HTH cro/C1-type" evidence="2">
    <location>
        <begin position="6"/>
        <end position="60"/>
    </location>
</feature>
<gene>
    <name evidence="3" type="ORF">HZI73_03440</name>
</gene>
<protein>
    <submittedName>
        <fullName evidence="3">Helix-turn-helix transcriptional regulator</fullName>
    </submittedName>
</protein>
<keyword evidence="4" id="KW-1185">Reference proteome</keyword>
<dbReference type="PANTHER" id="PTHR46558">
    <property type="entry name" value="TRACRIPTIONAL REGULATORY PROTEIN-RELATED-RELATED"/>
    <property type="match status" value="1"/>
</dbReference>
<organism evidence="3 4">
    <name type="scientific">Vallitalea pronyensis</name>
    <dbReference type="NCBI Taxonomy" id="1348613"/>
    <lineage>
        <taxon>Bacteria</taxon>
        <taxon>Bacillati</taxon>
        <taxon>Bacillota</taxon>
        <taxon>Clostridia</taxon>
        <taxon>Lachnospirales</taxon>
        <taxon>Vallitaleaceae</taxon>
        <taxon>Vallitalea</taxon>
    </lineage>
</organism>
<evidence type="ECO:0000313" key="3">
    <source>
        <dbReference type="EMBL" id="QUI21395.1"/>
    </source>
</evidence>
<dbReference type="PROSITE" id="PS50943">
    <property type="entry name" value="HTH_CROC1"/>
    <property type="match status" value="1"/>
</dbReference>
<dbReference type="CDD" id="cd00093">
    <property type="entry name" value="HTH_XRE"/>
    <property type="match status" value="1"/>
</dbReference>
<accession>A0A8J8MGU4</accession>
<dbReference type="Pfam" id="PF01381">
    <property type="entry name" value="HTH_3"/>
    <property type="match status" value="1"/>
</dbReference>
<sequence length="71" mass="8469">MIWKNIKHLREDHDFKQIYIANLLHIDQGSYSRYERGETPITVETLCKLADFYGTSLDYLADRTKNKTPYE</sequence>
<name>A0A8J8MGU4_9FIRM</name>
<dbReference type="PANTHER" id="PTHR46558:SF11">
    <property type="entry name" value="HTH-TYPE TRANSCRIPTIONAL REGULATOR XRE"/>
    <property type="match status" value="1"/>
</dbReference>
<dbReference type="Gene3D" id="1.10.260.40">
    <property type="entry name" value="lambda repressor-like DNA-binding domains"/>
    <property type="match status" value="1"/>
</dbReference>
<dbReference type="RefSeq" id="WP_246552343.1">
    <property type="nucleotide sequence ID" value="NZ_CP058649.1"/>
</dbReference>
<dbReference type="InterPro" id="IPR001387">
    <property type="entry name" value="Cro/C1-type_HTH"/>
</dbReference>